<dbReference type="PROSITE" id="PS50005">
    <property type="entry name" value="TPR"/>
    <property type="match status" value="1"/>
</dbReference>
<dbReference type="GO" id="GO:0005198">
    <property type="term" value="F:structural molecule activity"/>
    <property type="evidence" value="ECO:0007669"/>
    <property type="project" value="UniProtKB-UniRule"/>
</dbReference>
<comment type="function">
    <text evidence="11">The coatomer is a cytosolic protein complex that binds to dilysine motifs and reversibly associates with Golgi non-clathrin-coated vesicles, which further mediate biosynthetic protein transport from the ER, via the Golgi up to the trans Golgi network. The coatomer complex is required for budding from Golgi membranes, and is essential for the retrograde Golgi-to-ER transport of dilysine-tagged proteins.</text>
</comment>
<dbReference type="GO" id="GO:0006890">
    <property type="term" value="P:retrograde vesicle-mediated transport, Golgi to endoplasmic reticulum"/>
    <property type="evidence" value="ECO:0007669"/>
    <property type="project" value="UniProtKB-UniRule"/>
</dbReference>
<evidence type="ECO:0000256" key="9">
    <source>
        <dbReference type="ARBA" id="ARBA00023136"/>
    </source>
</evidence>
<name>A0A9W8BHP9_9FUNG</name>
<evidence type="ECO:0000256" key="4">
    <source>
        <dbReference type="ARBA" id="ARBA00022448"/>
    </source>
</evidence>
<comment type="caution">
    <text evidence="13">The sequence shown here is derived from an EMBL/GenBank/DDBJ whole genome shotgun (WGS) entry which is preliminary data.</text>
</comment>
<dbReference type="PIRSF" id="PIRSF016478">
    <property type="entry name" value="Coatomer_esu"/>
    <property type="match status" value="1"/>
</dbReference>
<dbReference type="GO" id="GO:0000139">
    <property type="term" value="C:Golgi membrane"/>
    <property type="evidence" value="ECO:0007669"/>
    <property type="project" value="UniProtKB-SubCell"/>
</dbReference>
<keyword evidence="5 11" id="KW-0963">Cytoplasm</keyword>
<dbReference type="PANTHER" id="PTHR10805">
    <property type="entry name" value="COATOMER SUBUNIT EPSILON"/>
    <property type="match status" value="1"/>
</dbReference>
<keyword evidence="12" id="KW-0802">TPR repeat</keyword>
<evidence type="ECO:0000256" key="12">
    <source>
        <dbReference type="PROSITE-ProRule" id="PRU00339"/>
    </source>
</evidence>
<proteinExistence type="inferred from homology"/>
<evidence type="ECO:0000313" key="14">
    <source>
        <dbReference type="Proteomes" id="UP001150907"/>
    </source>
</evidence>
<feature type="repeat" description="TPR" evidence="12">
    <location>
        <begin position="196"/>
        <end position="229"/>
    </location>
</feature>
<protein>
    <recommendedName>
        <fullName evidence="11">Coatomer subunit epsilon</fullName>
    </recommendedName>
</protein>
<comment type="subcellular location">
    <subcellularLocation>
        <location evidence="2">Cytoplasmic vesicle</location>
        <location evidence="2">COPI-coated vesicle membrane</location>
        <topology evidence="2">Peripheral membrane protein</topology>
        <orientation evidence="2">Cytoplasmic side</orientation>
    </subcellularLocation>
    <subcellularLocation>
        <location evidence="1">Golgi apparatus membrane</location>
        <topology evidence="1">Peripheral membrane protein</topology>
        <orientation evidence="1">Cytoplasmic side</orientation>
    </subcellularLocation>
</comment>
<keyword evidence="10 11" id="KW-0968">Cytoplasmic vesicle</keyword>
<dbReference type="PANTHER" id="PTHR10805:SF0">
    <property type="entry name" value="COATOMER SUBUNIT EPSILON"/>
    <property type="match status" value="1"/>
</dbReference>
<dbReference type="Proteomes" id="UP001150907">
    <property type="component" value="Unassembled WGS sequence"/>
</dbReference>
<evidence type="ECO:0000256" key="7">
    <source>
        <dbReference type="ARBA" id="ARBA00022927"/>
    </source>
</evidence>
<gene>
    <name evidence="13" type="ORF">H4R26_000390</name>
</gene>
<keyword evidence="7 11" id="KW-0653">Protein transport</keyword>
<dbReference type="OrthoDB" id="310217at2759"/>
<keyword evidence="8 11" id="KW-0333">Golgi apparatus</keyword>
<evidence type="ECO:0000256" key="10">
    <source>
        <dbReference type="ARBA" id="ARBA00023329"/>
    </source>
</evidence>
<sequence length="286" mass="30651">MSEVVDVFYSARNLLYLGAYPQALAALASLPRSVPETERQSLQYRAHLGQGNAALVLSEIPATTTNATLKAIRHLAQHTPISSEELQVDANLQDGGFVVIAAQLLAAKNPDEALRILALHPRNIECAALTVAVYLRLNRVDLAQKLVVQLRQWSEDAPIAQLAEAWTALAAGGSAKCGEALSAFEELAHASSVSTARLLCSLAVTKMHLLQFQEAMGLLQRALEMDPNDPDTLANLAICASLTGDQEEARPRLLTQLAHAAPAHPLLKDIEFASASFDAALAKLRA</sequence>
<dbReference type="GO" id="GO:0015031">
    <property type="term" value="P:protein transport"/>
    <property type="evidence" value="ECO:0007669"/>
    <property type="project" value="UniProtKB-UniRule"/>
</dbReference>
<organism evidence="13 14">
    <name type="scientific">Coemansia thaxteri</name>
    <dbReference type="NCBI Taxonomy" id="2663907"/>
    <lineage>
        <taxon>Eukaryota</taxon>
        <taxon>Fungi</taxon>
        <taxon>Fungi incertae sedis</taxon>
        <taxon>Zoopagomycota</taxon>
        <taxon>Kickxellomycotina</taxon>
        <taxon>Kickxellomycetes</taxon>
        <taxon>Kickxellales</taxon>
        <taxon>Kickxellaceae</taxon>
        <taxon>Coemansia</taxon>
    </lineage>
</organism>
<dbReference type="Pfam" id="PF04733">
    <property type="entry name" value="Coatomer_E"/>
    <property type="match status" value="1"/>
</dbReference>
<dbReference type="GO" id="GO:0030126">
    <property type="term" value="C:COPI vesicle coat"/>
    <property type="evidence" value="ECO:0007669"/>
    <property type="project" value="TreeGrafter"/>
</dbReference>
<evidence type="ECO:0000256" key="5">
    <source>
        <dbReference type="ARBA" id="ARBA00022490"/>
    </source>
</evidence>
<dbReference type="InterPro" id="IPR006822">
    <property type="entry name" value="Coatomer_esu"/>
</dbReference>
<reference evidence="13" key="1">
    <citation type="submission" date="2022-07" db="EMBL/GenBank/DDBJ databases">
        <title>Phylogenomic reconstructions and comparative analyses of Kickxellomycotina fungi.</title>
        <authorList>
            <person name="Reynolds N.K."/>
            <person name="Stajich J.E."/>
            <person name="Barry K."/>
            <person name="Grigoriev I.V."/>
            <person name="Crous P."/>
            <person name="Smith M.E."/>
        </authorList>
    </citation>
    <scope>NUCLEOTIDE SEQUENCE</scope>
    <source>
        <strain evidence="13">IMI 214461</strain>
    </source>
</reference>
<dbReference type="AlphaFoldDB" id="A0A9W8BHP9"/>
<keyword evidence="14" id="KW-1185">Reference proteome</keyword>
<dbReference type="InterPro" id="IPR011990">
    <property type="entry name" value="TPR-like_helical_dom_sf"/>
</dbReference>
<evidence type="ECO:0000256" key="6">
    <source>
        <dbReference type="ARBA" id="ARBA00022892"/>
    </source>
</evidence>
<evidence type="ECO:0000256" key="2">
    <source>
        <dbReference type="ARBA" id="ARBA00004347"/>
    </source>
</evidence>
<evidence type="ECO:0000256" key="11">
    <source>
        <dbReference type="PIRNR" id="PIRNR016478"/>
    </source>
</evidence>
<evidence type="ECO:0000313" key="13">
    <source>
        <dbReference type="EMBL" id="KAJ2008115.1"/>
    </source>
</evidence>
<dbReference type="EMBL" id="JANBQF010000011">
    <property type="protein sequence ID" value="KAJ2008115.1"/>
    <property type="molecule type" value="Genomic_DNA"/>
</dbReference>
<evidence type="ECO:0000256" key="3">
    <source>
        <dbReference type="ARBA" id="ARBA00008827"/>
    </source>
</evidence>
<dbReference type="InterPro" id="IPR019734">
    <property type="entry name" value="TPR_rpt"/>
</dbReference>
<keyword evidence="6 11" id="KW-0931">ER-Golgi transport</keyword>
<evidence type="ECO:0000256" key="1">
    <source>
        <dbReference type="ARBA" id="ARBA00004255"/>
    </source>
</evidence>
<comment type="similarity">
    <text evidence="3 11">Belongs to the COPE family.</text>
</comment>
<evidence type="ECO:0000256" key="8">
    <source>
        <dbReference type="ARBA" id="ARBA00023034"/>
    </source>
</evidence>
<accession>A0A9W8BHP9</accession>
<keyword evidence="4 11" id="KW-0813">Transport</keyword>
<dbReference type="Gene3D" id="1.25.40.10">
    <property type="entry name" value="Tetratricopeptide repeat domain"/>
    <property type="match status" value="1"/>
</dbReference>
<keyword evidence="9 11" id="KW-0472">Membrane</keyword>
<dbReference type="GO" id="GO:0006888">
    <property type="term" value="P:endoplasmic reticulum to Golgi vesicle-mediated transport"/>
    <property type="evidence" value="ECO:0007669"/>
    <property type="project" value="TreeGrafter"/>
</dbReference>
<dbReference type="SUPFAM" id="SSF48452">
    <property type="entry name" value="TPR-like"/>
    <property type="match status" value="1"/>
</dbReference>
<dbReference type="GO" id="GO:0006891">
    <property type="term" value="P:intra-Golgi vesicle-mediated transport"/>
    <property type="evidence" value="ECO:0007669"/>
    <property type="project" value="TreeGrafter"/>
</dbReference>